<evidence type="ECO:0000313" key="2">
    <source>
        <dbReference type="EMBL" id="TDO50879.1"/>
    </source>
</evidence>
<feature type="compositionally biased region" description="Basic and acidic residues" evidence="1">
    <location>
        <begin position="122"/>
        <end position="131"/>
    </location>
</feature>
<name>A0A4R6KJ09_9ACTN</name>
<keyword evidence="3" id="KW-1185">Reference proteome</keyword>
<dbReference type="Gene3D" id="1.20.120.450">
    <property type="entry name" value="dinb family like domain"/>
    <property type="match status" value="1"/>
</dbReference>
<feature type="compositionally biased region" description="Basic residues" evidence="1">
    <location>
        <begin position="151"/>
        <end position="177"/>
    </location>
</feature>
<gene>
    <name evidence="2" type="ORF">EV643_104379</name>
</gene>
<evidence type="ECO:0000313" key="3">
    <source>
        <dbReference type="Proteomes" id="UP000295388"/>
    </source>
</evidence>
<feature type="region of interest" description="Disordered" evidence="1">
    <location>
        <begin position="82"/>
        <end position="191"/>
    </location>
</feature>
<dbReference type="Proteomes" id="UP000295388">
    <property type="component" value="Unassembled WGS sequence"/>
</dbReference>
<feature type="non-terminal residue" evidence="2">
    <location>
        <position position="223"/>
    </location>
</feature>
<dbReference type="SUPFAM" id="SSF109854">
    <property type="entry name" value="DinB/YfiT-like putative metalloenzymes"/>
    <property type="match status" value="1"/>
</dbReference>
<dbReference type="Pfam" id="PF04978">
    <property type="entry name" value="MST"/>
    <property type="match status" value="1"/>
</dbReference>
<evidence type="ECO:0000256" key="1">
    <source>
        <dbReference type="SAM" id="MobiDB-lite"/>
    </source>
</evidence>
<dbReference type="InterPro" id="IPR007061">
    <property type="entry name" value="MST-like"/>
</dbReference>
<dbReference type="EMBL" id="SNWQ01000004">
    <property type="protein sequence ID" value="TDO50879.1"/>
    <property type="molecule type" value="Genomic_DNA"/>
</dbReference>
<reference evidence="2 3" key="1">
    <citation type="submission" date="2019-03" db="EMBL/GenBank/DDBJ databases">
        <title>Genomic Encyclopedia of Type Strains, Phase III (KMG-III): the genomes of soil and plant-associated and newly described type strains.</title>
        <authorList>
            <person name="Whitman W."/>
        </authorList>
    </citation>
    <scope>NUCLEOTIDE SEQUENCE [LARGE SCALE GENOMIC DNA]</scope>
    <source>
        <strain evidence="2 3">VKM Ac-2527</strain>
    </source>
</reference>
<organism evidence="2 3">
    <name type="scientific">Kribbella caucasensis</name>
    <dbReference type="NCBI Taxonomy" id="2512215"/>
    <lineage>
        <taxon>Bacteria</taxon>
        <taxon>Bacillati</taxon>
        <taxon>Actinomycetota</taxon>
        <taxon>Actinomycetes</taxon>
        <taxon>Propionibacteriales</taxon>
        <taxon>Kribbellaceae</taxon>
        <taxon>Kribbella</taxon>
    </lineage>
</organism>
<protein>
    <submittedName>
        <fullName evidence="2">Uncharacterized protein DUF664</fullName>
    </submittedName>
</protein>
<sequence length="223" mass="24467">MTDNGNVLADPPVAGNEIDTLLGALARNRATFAWKCGDLDAAGLQARLAPSTMSLGGLVKHLAEVEDDMFSRRLLGEEPAEPWNTVDWDANPDWAWTSAADDTPRAGLRDLAASRRPLPSRRRQDPRERRPGPTHPLVQLPRRIPQPPPNPRRHDRGIRPPHRPRRPHPRISRRPDRRRQPPLTGSWTDGGLQSLLGNGLASGGQGCGGVVSLRGVPPGARWC</sequence>
<dbReference type="AlphaFoldDB" id="A0A4R6KJ09"/>
<proteinExistence type="predicted"/>
<comment type="caution">
    <text evidence="2">The sequence shown here is derived from an EMBL/GenBank/DDBJ whole genome shotgun (WGS) entry which is preliminary data.</text>
</comment>
<accession>A0A4R6KJ09</accession>
<dbReference type="InterPro" id="IPR034660">
    <property type="entry name" value="DinB/YfiT-like"/>
</dbReference>